<accession>A0A7J7L3E8</accession>
<name>A0A7J7L3E8_9MAGN</name>
<dbReference type="Proteomes" id="UP000541444">
    <property type="component" value="Unassembled WGS sequence"/>
</dbReference>
<comment type="caution">
    <text evidence="1">The sequence shown here is derived from an EMBL/GenBank/DDBJ whole genome shotgun (WGS) entry which is preliminary data.</text>
</comment>
<dbReference type="AlphaFoldDB" id="A0A7J7L3E8"/>
<evidence type="ECO:0000313" key="2">
    <source>
        <dbReference type="Proteomes" id="UP000541444"/>
    </source>
</evidence>
<evidence type="ECO:0000313" key="1">
    <source>
        <dbReference type="EMBL" id="KAF6137099.1"/>
    </source>
</evidence>
<sequence>MIASSVSSISTTRKSGGLSKFSGLKLQLRYQRSAVASAVSKKGRVVRRGDGVVCKAQDTALEGKLLKGSLFGGWKPKSEILLLVDMRQRKVHCKEHFEDEEQHLPPLLEDIGLSEGRQGSSVWK</sequence>
<proteinExistence type="predicted"/>
<protein>
    <submittedName>
        <fullName evidence="1">Uncharacterized protein</fullName>
    </submittedName>
</protein>
<keyword evidence="2" id="KW-1185">Reference proteome</keyword>
<organism evidence="1 2">
    <name type="scientific">Kingdonia uniflora</name>
    <dbReference type="NCBI Taxonomy" id="39325"/>
    <lineage>
        <taxon>Eukaryota</taxon>
        <taxon>Viridiplantae</taxon>
        <taxon>Streptophyta</taxon>
        <taxon>Embryophyta</taxon>
        <taxon>Tracheophyta</taxon>
        <taxon>Spermatophyta</taxon>
        <taxon>Magnoliopsida</taxon>
        <taxon>Ranunculales</taxon>
        <taxon>Circaeasteraceae</taxon>
        <taxon>Kingdonia</taxon>
    </lineage>
</organism>
<gene>
    <name evidence="1" type="ORF">GIB67_030863</name>
</gene>
<reference evidence="1 2" key="1">
    <citation type="journal article" date="2020" name="IScience">
        <title>Genome Sequencing of the Endangered Kingdonia uniflora (Circaeasteraceae, Ranunculales) Reveals Potential Mechanisms of Evolutionary Specialization.</title>
        <authorList>
            <person name="Sun Y."/>
            <person name="Deng T."/>
            <person name="Zhang A."/>
            <person name="Moore M.J."/>
            <person name="Landis J.B."/>
            <person name="Lin N."/>
            <person name="Zhang H."/>
            <person name="Zhang X."/>
            <person name="Huang J."/>
            <person name="Zhang X."/>
            <person name="Sun H."/>
            <person name="Wang H."/>
        </authorList>
    </citation>
    <scope>NUCLEOTIDE SEQUENCE [LARGE SCALE GENOMIC DNA]</scope>
    <source>
        <strain evidence="1">TB1705</strain>
        <tissue evidence="1">Leaf</tissue>
    </source>
</reference>
<dbReference type="EMBL" id="JACGCM010002660">
    <property type="protein sequence ID" value="KAF6137099.1"/>
    <property type="molecule type" value="Genomic_DNA"/>
</dbReference>